<name>A0A834TYR6_9FABA</name>
<accession>A0A834TYR6</accession>
<proteinExistence type="predicted"/>
<dbReference type="Proteomes" id="UP000634136">
    <property type="component" value="Unassembled WGS sequence"/>
</dbReference>
<organism evidence="1 2">
    <name type="scientific">Senna tora</name>
    <dbReference type="NCBI Taxonomy" id="362788"/>
    <lineage>
        <taxon>Eukaryota</taxon>
        <taxon>Viridiplantae</taxon>
        <taxon>Streptophyta</taxon>
        <taxon>Embryophyta</taxon>
        <taxon>Tracheophyta</taxon>
        <taxon>Spermatophyta</taxon>
        <taxon>Magnoliopsida</taxon>
        <taxon>eudicotyledons</taxon>
        <taxon>Gunneridae</taxon>
        <taxon>Pentapetalae</taxon>
        <taxon>rosids</taxon>
        <taxon>fabids</taxon>
        <taxon>Fabales</taxon>
        <taxon>Fabaceae</taxon>
        <taxon>Caesalpinioideae</taxon>
        <taxon>Cassia clade</taxon>
        <taxon>Senna</taxon>
    </lineage>
</organism>
<dbReference type="AlphaFoldDB" id="A0A834TYR6"/>
<reference evidence="1" key="1">
    <citation type="submission" date="2020-09" db="EMBL/GenBank/DDBJ databases">
        <title>Genome-Enabled Discovery of Anthraquinone Biosynthesis in Senna tora.</title>
        <authorList>
            <person name="Kang S.-H."/>
            <person name="Pandey R.P."/>
            <person name="Lee C.-M."/>
            <person name="Sim J.-S."/>
            <person name="Jeong J.-T."/>
            <person name="Choi B.-S."/>
            <person name="Jung M."/>
            <person name="Ginzburg D."/>
            <person name="Zhao K."/>
            <person name="Won S.Y."/>
            <person name="Oh T.-J."/>
            <person name="Yu Y."/>
            <person name="Kim N.-H."/>
            <person name="Lee O.R."/>
            <person name="Lee T.-H."/>
            <person name="Bashyal P."/>
            <person name="Kim T.-S."/>
            <person name="Lee W.-H."/>
            <person name="Kawkins C."/>
            <person name="Kim C.-K."/>
            <person name="Kim J.S."/>
            <person name="Ahn B.O."/>
            <person name="Rhee S.Y."/>
            <person name="Sohng J.K."/>
        </authorList>
    </citation>
    <scope>NUCLEOTIDE SEQUENCE</scope>
    <source>
        <tissue evidence="1">Leaf</tissue>
    </source>
</reference>
<dbReference type="EMBL" id="JAAIUW010000006">
    <property type="protein sequence ID" value="KAF7829111.1"/>
    <property type="molecule type" value="Genomic_DNA"/>
</dbReference>
<keyword evidence="2" id="KW-1185">Reference proteome</keyword>
<gene>
    <name evidence="1" type="ORF">G2W53_020275</name>
</gene>
<comment type="caution">
    <text evidence="1">The sequence shown here is derived from an EMBL/GenBank/DDBJ whole genome shotgun (WGS) entry which is preliminary data.</text>
</comment>
<protein>
    <submittedName>
        <fullName evidence="1">Uncharacterized protein</fullName>
    </submittedName>
</protein>
<sequence length="46" mass="5253">MSLSLFVGSRSLTWIGIIPIPKYRLGRAIGFAFEVPSLKFPRRFNL</sequence>
<evidence type="ECO:0000313" key="1">
    <source>
        <dbReference type="EMBL" id="KAF7829111.1"/>
    </source>
</evidence>
<evidence type="ECO:0000313" key="2">
    <source>
        <dbReference type="Proteomes" id="UP000634136"/>
    </source>
</evidence>